<name>A0A3L6ZPR2_9MICO</name>
<organism evidence="1 2">
    <name type="scientific">Mycetocola manganoxydans</name>
    <dbReference type="NCBI Taxonomy" id="699879"/>
    <lineage>
        <taxon>Bacteria</taxon>
        <taxon>Bacillati</taxon>
        <taxon>Actinomycetota</taxon>
        <taxon>Actinomycetes</taxon>
        <taxon>Micrococcales</taxon>
        <taxon>Microbacteriaceae</taxon>
        <taxon>Mycetocola</taxon>
    </lineage>
</organism>
<evidence type="ECO:0000313" key="1">
    <source>
        <dbReference type="EMBL" id="RLP69042.1"/>
    </source>
</evidence>
<protein>
    <submittedName>
        <fullName evidence="1">Uncharacterized protein</fullName>
    </submittedName>
</protein>
<keyword evidence="2" id="KW-1185">Reference proteome</keyword>
<proteinExistence type="predicted"/>
<dbReference type="Proteomes" id="UP000270299">
    <property type="component" value="Unassembled WGS sequence"/>
</dbReference>
<reference evidence="1 2" key="1">
    <citation type="submission" date="2018-10" db="EMBL/GenBank/DDBJ databases">
        <authorList>
            <person name="Li J."/>
        </authorList>
    </citation>
    <scope>NUCLEOTIDE SEQUENCE [LARGE SCALE GENOMIC DNA]</scope>
    <source>
        <strain evidence="1 2">CCTCC AB209002</strain>
    </source>
</reference>
<accession>A0A3L6ZPR2</accession>
<sequence>MFQARQVHGDWASQTAGKTFQVPELEQVHFDVRTVYEAPRLVQHLESAQLNVCNLVQFLDNGLGALFFYVCSVQKVRYP</sequence>
<evidence type="ECO:0000313" key="2">
    <source>
        <dbReference type="Proteomes" id="UP000270299"/>
    </source>
</evidence>
<dbReference type="EMBL" id="RCUV01000017">
    <property type="protein sequence ID" value="RLP69042.1"/>
    <property type="molecule type" value="Genomic_DNA"/>
</dbReference>
<comment type="caution">
    <text evidence="1">The sequence shown here is derived from an EMBL/GenBank/DDBJ whole genome shotgun (WGS) entry which is preliminary data.</text>
</comment>
<gene>
    <name evidence="1" type="ORF">D9V29_12345</name>
</gene>
<dbReference type="AlphaFoldDB" id="A0A3L6ZPR2"/>